<dbReference type="GO" id="GO:0051539">
    <property type="term" value="F:4 iron, 4 sulfur cluster binding"/>
    <property type="evidence" value="ECO:0007669"/>
    <property type="project" value="UniProtKB-KW"/>
</dbReference>
<dbReference type="CDD" id="cd00207">
    <property type="entry name" value="fer2"/>
    <property type="match status" value="1"/>
</dbReference>
<evidence type="ECO:0000256" key="3">
    <source>
        <dbReference type="ARBA" id="ARBA00022485"/>
    </source>
</evidence>
<dbReference type="InterPro" id="IPR001041">
    <property type="entry name" value="2Fe-2S_ferredoxin-type"/>
</dbReference>
<dbReference type="NCBIfam" id="TIGR01973">
    <property type="entry name" value="NuoG"/>
    <property type="match status" value="1"/>
</dbReference>
<dbReference type="InterPro" id="IPR009010">
    <property type="entry name" value="Asp_de-COase-like_dom_sf"/>
</dbReference>
<dbReference type="InterPro" id="IPR050123">
    <property type="entry name" value="Prok_molybdopt-oxidoreductase"/>
</dbReference>
<protein>
    <submittedName>
        <fullName evidence="15">NADH-quinone oxidoreductase chain 3</fullName>
        <ecNumber evidence="15">1.6.5.11</ecNumber>
    </submittedName>
</protein>
<dbReference type="GO" id="GO:0046872">
    <property type="term" value="F:metal ion binding"/>
    <property type="evidence" value="ECO:0007669"/>
    <property type="project" value="UniProtKB-KW"/>
</dbReference>
<sequence length="783" mass="83396">MLDIEIDGKALQVAEGSTIIEAAHQLGTYIPHFCYHKKLSIAANCRMCLVQVEKAPKPMPACATPVTNGMKVQTHSEQAVGAQKGVMEFLLINHPLDCPICDQGGECQLQDLAVGYGASASRYQEEKRVVMNKNLGPLVATDMTRCINCTRCVRFTQEIAGLMELGQAFRGEHAEIMSFIGQTVDSELSGNIIDLCPVGALTSKPFRFSARTWELARRKSVSPHDGLGANLIVQVKHDRVMRVLPLDNEDINECWLSDKDRFSYEGLNSPERLTRPMLKHGGQWHEVDWQQALDYVAHAFKDIAKNHGGAALGALLSPHATLEELHLGQKLMRGLGSGNVDFRLRQSDFSQDGKRQGAPWLGMKISEINALDRVLVVGSFLRKDQPLIAQRLRQIAKRGAQVSLLHCCDDDQLIKIHAKAIVPPSQLPRLLAQVVKCAAEAKGVAVDAAIGAVTVSAEARAIAASLASGVNSGSNTAVFLGNLAQQHAQAATLQALAQQLASLTGARFGFLGEAANSVGGYVADALPGSGGLNAAAMLAAPRQAYLLLNAEPELDCADPQQAMAALQQAETVVVLSPFKPAGALDYADVLLPVSPFTETSGSFVNTEGRVQSFNAVVQPLGETRPAWKVLRVLGNLLGLQGFEQGSSEAVRAEVLGEAKPEFVAERLDNGAGGAALDLSATAGALERVADVPIYFADALVRRAPSLQRARDAVQPTARMNSAVMSKLGITPGQQLRIKQGAGSAVLMAELDERLPEGAVRIAAAHPSVAGLSGLQGAIIVEAL</sequence>
<dbReference type="PROSITE" id="PS00643">
    <property type="entry name" value="COMPLEX1_75K_3"/>
    <property type="match status" value="1"/>
</dbReference>
<dbReference type="FunFam" id="3.10.20.740:FF:000001">
    <property type="entry name" value="NADH-quinone oxidoreductase subunit G"/>
    <property type="match status" value="1"/>
</dbReference>
<evidence type="ECO:0000256" key="10">
    <source>
        <dbReference type="ARBA" id="ARBA00023027"/>
    </source>
</evidence>
<evidence type="ECO:0000259" key="12">
    <source>
        <dbReference type="PROSITE" id="PS51085"/>
    </source>
</evidence>
<dbReference type="EMBL" id="MLJW01000108">
    <property type="protein sequence ID" value="OIQ99253.1"/>
    <property type="molecule type" value="Genomic_DNA"/>
</dbReference>
<accession>A0A1J5SGF3</accession>
<dbReference type="InterPro" id="IPR010228">
    <property type="entry name" value="NADH_UbQ_OxRdtase_Gsu"/>
</dbReference>
<dbReference type="EC" id="1.6.5.11" evidence="15"/>
<dbReference type="CDD" id="cd02772">
    <property type="entry name" value="MopB_NDH-1_NuoG2"/>
    <property type="match status" value="1"/>
</dbReference>
<proteinExistence type="inferred from homology"/>
<evidence type="ECO:0000256" key="9">
    <source>
        <dbReference type="ARBA" id="ARBA00023014"/>
    </source>
</evidence>
<dbReference type="InterPro" id="IPR000283">
    <property type="entry name" value="NADH_UbQ_OxRdtase_75kDa_su_CS"/>
</dbReference>
<comment type="similarity">
    <text evidence="2">Belongs to the complex I 75 kDa subunit family.</text>
</comment>
<feature type="domain" description="4Fe-4S His(Cys)3-ligated-type" evidence="14">
    <location>
        <begin position="78"/>
        <end position="117"/>
    </location>
</feature>
<dbReference type="PROSITE" id="PS51085">
    <property type="entry name" value="2FE2S_FER_2"/>
    <property type="match status" value="1"/>
</dbReference>
<keyword evidence="4" id="KW-0001">2Fe-2S</keyword>
<keyword evidence="10" id="KW-0520">NAD</keyword>
<keyword evidence="3" id="KW-0004">4Fe-4S</keyword>
<dbReference type="Pfam" id="PF10588">
    <property type="entry name" value="NADH-G_4Fe-4S_3"/>
    <property type="match status" value="1"/>
</dbReference>
<dbReference type="Gene3D" id="3.30.70.20">
    <property type="match status" value="1"/>
</dbReference>
<evidence type="ECO:0000256" key="6">
    <source>
        <dbReference type="ARBA" id="ARBA00022723"/>
    </source>
</evidence>
<dbReference type="PROSITE" id="PS51669">
    <property type="entry name" value="4FE4S_MOW_BIS_MGD"/>
    <property type="match status" value="1"/>
</dbReference>
<evidence type="ECO:0000259" key="14">
    <source>
        <dbReference type="PROSITE" id="PS51839"/>
    </source>
</evidence>
<dbReference type="SUPFAM" id="SSF54292">
    <property type="entry name" value="2Fe-2S ferredoxin-like"/>
    <property type="match status" value="1"/>
</dbReference>
<dbReference type="SUPFAM" id="SSF50692">
    <property type="entry name" value="ADC-like"/>
    <property type="match status" value="1"/>
</dbReference>
<dbReference type="Pfam" id="PF00384">
    <property type="entry name" value="Molybdopterin"/>
    <property type="match status" value="1"/>
</dbReference>
<dbReference type="InterPro" id="IPR054351">
    <property type="entry name" value="NADH_UbQ_OxRdtase_ferredoxin"/>
</dbReference>
<evidence type="ECO:0000313" key="15">
    <source>
        <dbReference type="EMBL" id="OIQ99253.1"/>
    </source>
</evidence>
<dbReference type="InterPro" id="IPR036010">
    <property type="entry name" value="2Fe-2S_ferredoxin-like_sf"/>
</dbReference>
<comment type="cofactor">
    <cofactor evidence="1">
        <name>[4Fe-4S] cluster</name>
        <dbReference type="ChEBI" id="CHEBI:49883"/>
    </cofactor>
</comment>
<dbReference type="GO" id="GO:0048038">
    <property type="term" value="F:quinone binding"/>
    <property type="evidence" value="ECO:0007669"/>
    <property type="project" value="UniProtKB-KW"/>
</dbReference>
<dbReference type="PROSITE" id="PS00641">
    <property type="entry name" value="COMPLEX1_75K_1"/>
    <property type="match status" value="1"/>
</dbReference>
<dbReference type="GO" id="GO:0008137">
    <property type="term" value="F:NADH dehydrogenase (ubiquinone) activity"/>
    <property type="evidence" value="ECO:0007669"/>
    <property type="project" value="InterPro"/>
</dbReference>
<dbReference type="GO" id="GO:0051537">
    <property type="term" value="F:2 iron, 2 sulfur cluster binding"/>
    <property type="evidence" value="ECO:0007669"/>
    <property type="project" value="UniProtKB-KW"/>
</dbReference>
<dbReference type="Gene3D" id="3.10.20.740">
    <property type="match status" value="1"/>
</dbReference>
<keyword evidence="8" id="KW-0408">Iron</keyword>
<dbReference type="GO" id="GO:0042773">
    <property type="term" value="P:ATP synthesis coupled electron transport"/>
    <property type="evidence" value="ECO:0007669"/>
    <property type="project" value="InterPro"/>
</dbReference>
<reference evidence="15" key="1">
    <citation type="submission" date="2016-10" db="EMBL/GenBank/DDBJ databases">
        <title>Sequence of Gallionella enrichment culture.</title>
        <authorList>
            <person name="Poehlein A."/>
            <person name="Muehling M."/>
            <person name="Daniel R."/>
        </authorList>
    </citation>
    <scope>NUCLEOTIDE SEQUENCE</scope>
</reference>
<dbReference type="SMART" id="SM00929">
    <property type="entry name" value="NADH-G_4Fe-4S_3"/>
    <property type="match status" value="1"/>
</dbReference>
<evidence type="ECO:0000256" key="8">
    <source>
        <dbReference type="ARBA" id="ARBA00023004"/>
    </source>
</evidence>
<dbReference type="Pfam" id="PF22117">
    <property type="entry name" value="Fer4_Nqo3"/>
    <property type="match status" value="1"/>
</dbReference>
<evidence type="ECO:0000256" key="1">
    <source>
        <dbReference type="ARBA" id="ARBA00001966"/>
    </source>
</evidence>
<dbReference type="AlphaFoldDB" id="A0A1J5SGF3"/>
<dbReference type="FunFam" id="3.30.70.20:FF:000002">
    <property type="entry name" value="NADH-ubiquinone oxidoreductase 75 kDa subunit"/>
    <property type="match status" value="1"/>
</dbReference>
<dbReference type="PANTHER" id="PTHR43105:SF13">
    <property type="entry name" value="NADH-UBIQUINONE OXIDOREDUCTASE 75 KDA SUBUNIT, MITOCHONDRIAL"/>
    <property type="match status" value="1"/>
</dbReference>
<dbReference type="Pfam" id="PF22151">
    <property type="entry name" value="Fer4_NDSU1"/>
    <property type="match status" value="1"/>
</dbReference>
<evidence type="ECO:0000259" key="13">
    <source>
        <dbReference type="PROSITE" id="PS51669"/>
    </source>
</evidence>
<dbReference type="SUPFAM" id="SSF54862">
    <property type="entry name" value="4Fe-4S ferredoxins"/>
    <property type="match status" value="1"/>
</dbReference>
<dbReference type="InterPro" id="IPR006656">
    <property type="entry name" value="Mopterin_OxRdtase"/>
</dbReference>
<dbReference type="Gene3D" id="3.40.228.10">
    <property type="entry name" value="Dimethylsulfoxide Reductase, domain 2"/>
    <property type="match status" value="1"/>
</dbReference>
<gene>
    <name evidence="15" type="primary">nqo3_7</name>
    <name evidence="15" type="ORF">GALL_186620</name>
</gene>
<dbReference type="FunFam" id="3.30.200.210:FF:000002">
    <property type="entry name" value="NADH-ubiquinone oxidoreductase 75 kDa subunit"/>
    <property type="match status" value="1"/>
</dbReference>
<keyword evidence="9" id="KW-0411">Iron-sulfur</keyword>
<dbReference type="PROSITE" id="PS51839">
    <property type="entry name" value="4FE4S_HC3"/>
    <property type="match status" value="1"/>
</dbReference>
<dbReference type="InterPro" id="IPR019574">
    <property type="entry name" value="NADH_UbQ_OxRdtase_Gsu_4Fe4S-bd"/>
</dbReference>
<evidence type="ECO:0000256" key="7">
    <source>
        <dbReference type="ARBA" id="ARBA00022967"/>
    </source>
</evidence>
<keyword evidence="7" id="KW-1278">Translocase</keyword>
<dbReference type="GO" id="GO:0016020">
    <property type="term" value="C:membrane"/>
    <property type="evidence" value="ECO:0007669"/>
    <property type="project" value="InterPro"/>
</dbReference>
<keyword evidence="6" id="KW-0479">Metal-binding</keyword>
<dbReference type="CDD" id="cd02775">
    <property type="entry name" value="MopB_CT"/>
    <property type="match status" value="1"/>
</dbReference>
<name>A0A1J5SGF3_9ZZZZ</name>
<evidence type="ECO:0000256" key="5">
    <source>
        <dbReference type="ARBA" id="ARBA00022719"/>
    </source>
</evidence>
<dbReference type="GO" id="GO:0016651">
    <property type="term" value="F:oxidoreductase activity, acting on NAD(P)H"/>
    <property type="evidence" value="ECO:0007669"/>
    <property type="project" value="InterPro"/>
</dbReference>
<dbReference type="Gene3D" id="3.40.50.740">
    <property type="match status" value="2"/>
</dbReference>
<dbReference type="InterPro" id="IPR006963">
    <property type="entry name" value="Mopterin_OxRdtase_4Fe-4S_dom"/>
</dbReference>
<dbReference type="SUPFAM" id="SSF53706">
    <property type="entry name" value="Formate dehydrogenase/DMSO reductase, domains 1-3"/>
    <property type="match status" value="1"/>
</dbReference>
<comment type="cofactor">
    <cofactor evidence="11">
        <name>[2Fe-2S] cluster</name>
        <dbReference type="ChEBI" id="CHEBI:190135"/>
    </cofactor>
</comment>
<comment type="caution">
    <text evidence="15">The sequence shown here is derived from an EMBL/GenBank/DDBJ whole genome shotgun (WGS) entry which is preliminary data.</text>
</comment>
<evidence type="ECO:0000256" key="4">
    <source>
        <dbReference type="ARBA" id="ARBA00022714"/>
    </source>
</evidence>
<evidence type="ECO:0000256" key="2">
    <source>
        <dbReference type="ARBA" id="ARBA00005404"/>
    </source>
</evidence>
<keyword evidence="5" id="KW-0874">Quinone</keyword>
<dbReference type="PANTHER" id="PTHR43105">
    <property type="entry name" value="RESPIRATORY NITRATE REDUCTASE"/>
    <property type="match status" value="1"/>
</dbReference>
<keyword evidence="15" id="KW-0560">Oxidoreductase</keyword>
<feature type="domain" description="4Fe-4S Mo/W bis-MGD-type" evidence="13">
    <location>
        <begin position="215"/>
        <end position="271"/>
    </location>
</feature>
<feature type="domain" description="2Fe-2S ferredoxin-type" evidence="12">
    <location>
        <begin position="1"/>
        <end position="78"/>
    </location>
</feature>
<dbReference type="Pfam" id="PF13510">
    <property type="entry name" value="Fer2_4"/>
    <property type="match status" value="1"/>
</dbReference>
<evidence type="ECO:0000256" key="11">
    <source>
        <dbReference type="ARBA" id="ARBA00034078"/>
    </source>
</evidence>
<organism evidence="15">
    <name type="scientific">mine drainage metagenome</name>
    <dbReference type="NCBI Taxonomy" id="410659"/>
    <lineage>
        <taxon>unclassified sequences</taxon>
        <taxon>metagenomes</taxon>
        <taxon>ecological metagenomes</taxon>
    </lineage>
</organism>
<dbReference type="PROSITE" id="PS00642">
    <property type="entry name" value="COMPLEX1_75K_2"/>
    <property type="match status" value="1"/>
</dbReference>